<gene>
    <name evidence="4" type="ORF">BDV27DRAFT_160158</name>
</gene>
<organism evidence="4 5">
    <name type="scientific">Aspergillus caelatus</name>
    <dbReference type="NCBI Taxonomy" id="61420"/>
    <lineage>
        <taxon>Eukaryota</taxon>
        <taxon>Fungi</taxon>
        <taxon>Dikarya</taxon>
        <taxon>Ascomycota</taxon>
        <taxon>Pezizomycotina</taxon>
        <taxon>Eurotiomycetes</taxon>
        <taxon>Eurotiomycetidae</taxon>
        <taxon>Eurotiales</taxon>
        <taxon>Aspergillaceae</taxon>
        <taxon>Aspergillus</taxon>
        <taxon>Aspergillus subgen. Circumdati</taxon>
    </lineage>
</organism>
<dbReference type="PRINTS" id="PR00081">
    <property type="entry name" value="GDHRDH"/>
</dbReference>
<evidence type="ECO:0000313" key="5">
    <source>
        <dbReference type="Proteomes" id="UP000326268"/>
    </source>
</evidence>
<dbReference type="EMBL" id="ML737717">
    <property type="protein sequence ID" value="KAE8361998.1"/>
    <property type="molecule type" value="Genomic_DNA"/>
</dbReference>
<dbReference type="OrthoDB" id="191139at2759"/>
<evidence type="ECO:0000256" key="1">
    <source>
        <dbReference type="ARBA" id="ARBA00006484"/>
    </source>
</evidence>
<dbReference type="GeneID" id="43657427"/>
<keyword evidence="3" id="KW-0560">Oxidoreductase</keyword>
<dbReference type="RefSeq" id="XP_031925079.1">
    <property type="nucleotide sequence ID" value="XM_032072981.1"/>
</dbReference>
<dbReference type="Gene3D" id="3.40.50.720">
    <property type="entry name" value="NAD(P)-binding Rossmann-like Domain"/>
    <property type="match status" value="1"/>
</dbReference>
<sequence>MGDVGPAWLKGDTTSASQRPALGCRNFATNGTTTDGIAFGPIYSAVAVARPGPVVLQIDIGFEDSRILCYPFVLTGASECGLGGATALALALARPSHLVLLARTESKVRNVISAIKEISPGTLPAFVHIELDDLDSVRRAATDVLGVISKIDVLINNAGVMAIPWSKSNSGLEKTPAINHLGQFLLTKLLIPSILAAGPGSRIVNITSASASRIY</sequence>
<dbReference type="InterPro" id="IPR036291">
    <property type="entry name" value="NAD(P)-bd_dom_sf"/>
</dbReference>
<evidence type="ECO:0000256" key="2">
    <source>
        <dbReference type="ARBA" id="ARBA00022857"/>
    </source>
</evidence>
<dbReference type="SUPFAM" id="SSF51735">
    <property type="entry name" value="NAD(P)-binding Rossmann-fold domains"/>
    <property type="match status" value="1"/>
</dbReference>
<dbReference type="Proteomes" id="UP000326268">
    <property type="component" value="Unassembled WGS sequence"/>
</dbReference>
<proteinExistence type="inferred from homology"/>
<comment type="similarity">
    <text evidence="1">Belongs to the short-chain dehydrogenases/reductases (SDR) family.</text>
</comment>
<evidence type="ECO:0000256" key="3">
    <source>
        <dbReference type="ARBA" id="ARBA00023002"/>
    </source>
</evidence>
<keyword evidence="2" id="KW-0521">NADP</keyword>
<accession>A0A5N6ZXB2</accession>
<reference evidence="4 5" key="1">
    <citation type="submission" date="2019-04" db="EMBL/GenBank/DDBJ databases">
        <title>Friends and foes A comparative genomics studyof 23 Aspergillus species from section Flavi.</title>
        <authorList>
            <consortium name="DOE Joint Genome Institute"/>
            <person name="Kjaerbolling I."/>
            <person name="Vesth T."/>
            <person name="Frisvad J.C."/>
            <person name="Nybo J.L."/>
            <person name="Theobald S."/>
            <person name="Kildgaard S."/>
            <person name="Isbrandt T."/>
            <person name="Kuo A."/>
            <person name="Sato A."/>
            <person name="Lyhne E.K."/>
            <person name="Kogle M.E."/>
            <person name="Wiebenga A."/>
            <person name="Kun R.S."/>
            <person name="Lubbers R.J."/>
            <person name="Makela M.R."/>
            <person name="Barry K."/>
            <person name="Chovatia M."/>
            <person name="Clum A."/>
            <person name="Daum C."/>
            <person name="Haridas S."/>
            <person name="He G."/>
            <person name="LaButti K."/>
            <person name="Lipzen A."/>
            <person name="Mondo S."/>
            <person name="Riley R."/>
            <person name="Salamov A."/>
            <person name="Simmons B.A."/>
            <person name="Magnuson J.K."/>
            <person name="Henrissat B."/>
            <person name="Mortensen U.H."/>
            <person name="Larsen T.O."/>
            <person name="Devries R.P."/>
            <person name="Grigoriev I.V."/>
            <person name="Machida M."/>
            <person name="Baker S.E."/>
            <person name="Andersen M.R."/>
        </authorList>
    </citation>
    <scope>NUCLEOTIDE SEQUENCE [LARGE SCALE GENOMIC DNA]</scope>
    <source>
        <strain evidence="4 5">CBS 763.97</strain>
    </source>
</reference>
<dbReference type="InterPro" id="IPR002347">
    <property type="entry name" value="SDR_fam"/>
</dbReference>
<keyword evidence="5" id="KW-1185">Reference proteome</keyword>
<dbReference type="PANTHER" id="PTHR24320:SF283">
    <property type="entry name" value="RETINOL DEHYDROGENASE 11"/>
    <property type="match status" value="1"/>
</dbReference>
<evidence type="ECO:0008006" key="6">
    <source>
        <dbReference type="Google" id="ProtNLM"/>
    </source>
</evidence>
<name>A0A5N6ZXB2_9EURO</name>
<protein>
    <recommendedName>
        <fullName evidence="6">NAD(P)-binding protein</fullName>
    </recommendedName>
</protein>
<dbReference type="AlphaFoldDB" id="A0A5N6ZXB2"/>
<dbReference type="Pfam" id="PF00106">
    <property type="entry name" value="adh_short"/>
    <property type="match status" value="1"/>
</dbReference>
<dbReference type="PANTHER" id="PTHR24320">
    <property type="entry name" value="RETINOL DEHYDROGENASE"/>
    <property type="match status" value="1"/>
</dbReference>
<dbReference type="GO" id="GO:0016491">
    <property type="term" value="F:oxidoreductase activity"/>
    <property type="evidence" value="ECO:0007669"/>
    <property type="project" value="UniProtKB-KW"/>
</dbReference>
<evidence type="ECO:0000313" key="4">
    <source>
        <dbReference type="EMBL" id="KAE8361998.1"/>
    </source>
</evidence>